<dbReference type="EMBL" id="CM002922">
    <property type="protein sequence ID" value="KGN64651.1"/>
    <property type="molecule type" value="Genomic_DNA"/>
</dbReference>
<gene>
    <name evidence="1" type="ORF">Csa_1G073105</name>
</gene>
<reference evidence="1 2" key="3">
    <citation type="journal article" date="2010" name="BMC Genomics">
        <title>Transcriptome sequencing and comparative analysis of cucumber flowers with different sex types.</title>
        <authorList>
            <person name="Guo S."/>
            <person name="Zheng Y."/>
            <person name="Joung J.G."/>
            <person name="Liu S."/>
            <person name="Zhang Z."/>
            <person name="Crasta O.R."/>
            <person name="Sobral B.W."/>
            <person name="Xu Y."/>
            <person name="Huang S."/>
            <person name="Fei Z."/>
        </authorList>
    </citation>
    <scope>NUCLEOTIDE SEQUENCE [LARGE SCALE GENOMIC DNA]</scope>
    <source>
        <strain evidence="2">cv. 9930</strain>
    </source>
</reference>
<name>A0A0A0LXC6_CUCSA</name>
<evidence type="ECO:0000313" key="1">
    <source>
        <dbReference type="EMBL" id="KGN64651.1"/>
    </source>
</evidence>
<sequence length="80" mass="8844">MGSGSDTGCWNDRGDKLNNFFDFRWATSIVPCWCFPFVTQLRTSGDNSESANANKVIAAKSRDAVKPSKSKQYISSIKFG</sequence>
<reference evidence="1 2" key="1">
    <citation type="journal article" date="2009" name="Nat. Genet.">
        <title>The genome of the cucumber, Cucumis sativus L.</title>
        <authorList>
            <person name="Huang S."/>
            <person name="Li R."/>
            <person name="Zhang Z."/>
            <person name="Li L."/>
            <person name="Gu X."/>
            <person name="Fan W."/>
            <person name="Lucas W.J."/>
            <person name="Wang X."/>
            <person name="Xie B."/>
            <person name="Ni P."/>
            <person name="Ren Y."/>
            <person name="Zhu H."/>
            <person name="Li J."/>
            <person name="Lin K."/>
            <person name="Jin W."/>
            <person name="Fei Z."/>
            <person name="Li G."/>
            <person name="Staub J."/>
            <person name="Kilian A."/>
            <person name="van der Vossen E.A."/>
            <person name="Wu Y."/>
            <person name="Guo J."/>
            <person name="He J."/>
            <person name="Jia Z."/>
            <person name="Ren Y."/>
            <person name="Tian G."/>
            <person name="Lu Y."/>
            <person name="Ruan J."/>
            <person name="Qian W."/>
            <person name="Wang M."/>
            <person name="Huang Q."/>
            <person name="Li B."/>
            <person name="Xuan Z."/>
            <person name="Cao J."/>
            <person name="Asan"/>
            <person name="Wu Z."/>
            <person name="Zhang J."/>
            <person name="Cai Q."/>
            <person name="Bai Y."/>
            <person name="Zhao B."/>
            <person name="Han Y."/>
            <person name="Li Y."/>
            <person name="Li X."/>
            <person name="Wang S."/>
            <person name="Shi Q."/>
            <person name="Liu S."/>
            <person name="Cho W.K."/>
            <person name="Kim J.Y."/>
            <person name="Xu Y."/>
            <person name="Heller-Uszynska K."/>
            <person name="Miao H."/>
            <person name="Cheng Z."/>
            <person name="Zhang S."/>
            <person name="Wu J."/>
            <person name="Yang Y."/>
            <person name="Kang H."/>
            <person name="Li M."/>
            <person name="Liang H."/>
            <person name="Ren X."/>
            <person name="Shi Z."/>
            <person name="Wen M."/>
            <person name="Jian M."/>
            <person name="Yang H."/>
            <person name="Zhang G."/>
            <person name="Yang Z."/>
            <person name="Chen R."/>
            <person name="Liu S."/>
            <person name="Li J."/>
            <person name="Ma L."/>
            <person name="Liu H."/>
            <person name="Zhou Y."/>
            <person name="Zhao J."/>
            <person name="Fang X."/>
            <person name="Li G."/>
            <person name="Fang L."/>
            <person name="Li Y."/>
            <person name="Liu D."/>
            <person name="Zheng H."/>
            <person name="Zhang Y."/>
            <person name="Qin N."/>
            <person name="Li Z."/>
            <person name="Yang G."/>
            <person name="Yang S."/>
            <person name="Bolund L."/>
            <person name="Kristiansen K."/>
            <person name="Zheng H."/>
            <person name="Li S."/>
            <person name="Zhang X."/>
            <person name="Yang H."/>
            <person name="Wang J."/>
            <person name="Sun R."/>
            <person name="Zhang B."/>
            <person name="Jiang S."/>
            <person name="Wang J."/>
            <person name="Du Y."/>
            <person name="Li S."/>
        </authorList>
    </citation>
    <scope>NUCLEOTIDE SEQUENCE [LARGE SCALE GENOMIC DNA]</scope>
    <source>
        <strain evidence="2">cv. 9930</strain>
    </source>
</reference>
<dbReference type="Proteomes" id="UP000029981">
    <property type="component" value="Chromosome 1"/>
</dbReference>
<proteinExistence type="predicted"/>
<reference evidence="1 2" key="2">
    <citation type="journal article" date="2009" name="PLoS ONE">
        <title>An integrated genetic and cytogenetic map of the cucumber genome.</title>
        <authorList>
            <person name="Ren Y."/>
            <person name="Zhang Z."/>
            <person name="Liu J."/>
            <person name="Staub J.E."/>
            <person name="Han Y."/>
            <person name="Cheng Z."/>
            <person name="Li X."/>
            <person name="Lu J."/>
            <person name="Miao H."/>
            <person name="Kang H."/>
            <person name="Xie B."/>
            <person name="Gu X."/>
            <person name="Wang X."/>
            <person name="Du Y."/>
            <person name="Jin W."/>
            <person name="Huang S."/>
        </authorList>
    </citation>
    <scope>NUCLEOTIDE SEQUENCE [LARGE SCALE GENOMIC DNA]</scope>
    <source>
        <strain evidence="2">cv. 9930</strain>
    </source>
</reference>
<protein>
    <submittedName>
        <fullName evidence="1">Uncharacterized protein</fullName>
    </submittedName>
</protein>
<keyword evidence="2" id="KW-1185">Reference proteome</keyword>
<reference evidence="1 2" key="4">
    <citation type="journal article" date="2011" name="BMC Genomics">
        <title>RNA-Seq improves annotation of protein-coding genes in the cucumber genome.</title>
        <authorList>
            <person name="Li Z."/>
            <person name="Zhang Z."/>
            <person name="Yan P."/>
            <person name="Huang S."/>
            <person name="Fei Z."/>
            <person name="Lin K."/>
        </authorList>
    </citation>
    <scope>NUCLEOTIDE SEQUENCE [LARGE SCALE GENOMIC DNA]</scope>
    <source>
        <strain evidence="2">cv. 9930</strain>
    </source>
</reference>
<dbReference type="AlphaFoldDB" id="A0A0A0LXC6"/>
<dbReference type="Gramene" id="KGN64651">
    <property type="protein sequence ID" value="KGN64651"/>
    <property type="gene ID" value="Csa_1G073105"/>
</dbReference>
<organism evidence="1 2">
    <name type="scientific">Cucumis sativus</name>
    <name type="common">Cucumber</name>
    <dbReference type="NCBI Taxonomy" id="3659"/>
    <lineage>
        <taxon>Eukaryota</taxon>
        <taxon>Viridiplantae</taxon>
        <taxon>Streptophyta</taxon>
        <taxon>Embryophyta</taxon>
        <taxon>Tracheophyta</taxon>
        <taxon>Spermatophyta</taxon>
        <taxon>Magnoliopsida</taxon>
        <taxon>eudicotyledons</taxon>
        <taxon>Gunneridae</taxon>
        <taxon>Pentapetalae</taxon>
        <taxon>rosids</taxon>
        <taxon>fabids</taxon>
        <taxon>Cucurbitales</taxon>
        <taxon>Cucurbitaceae</taxon>
        <taxon>Benincaseae</taxon>
        <taxon>Cucumis</taxon>
    </lineage>
</organism>
<accession>A0A0A0LXC6</accession>
<evidence type="ECO:0000313" key="2">
    <source>
        <dbReference type="Proteomes" id="UP000029981"/>
    </source>
</evidence>